<gene>
    <name evidence="3" type="ORF">DB43_DW00050</name>
</gene>
<evidence type="ECO:0000256" key="2">
    <source>
        <dbReference type="SAM" id="Phobius"/>
    </source>
</evidence>
<dbReference type="PANTHER" id="PTHR43520">
    <property type="entry name" value="ATP7, ISOFORM B"/>
    <property type="match status" value="1"/>
</dbReference>
<dbReference type="GO" id="GO:0016020">
    <property type="term" value="C:membrane"/>
    <property type="evidence" value="ECO:0007669"/>
    <property type="project" value="TreeGrafter"/>
</dbReference>
<dbReference type="GO" id="GO:0005507">
    <property type="term" value="F:copper ion binding"/>
    <property type="evidence" value="ECO:0007669"/>
    <property type="project" value="TreeGrafter"/>
</dbReference>
<feature type="transmembrane region" description="Helical" evidence="2">
    <location>
        <begin position="100"/>
        <end position="119"/>
    </location>
</feature>
<keyword evidence="1" id="KW-1278">Translocase</keyword>
<name>A0A0C1EQQ7_9BACT</name>
<comment type="caution">
    <text evidence="3">The sequence shown here is derived from an EMBL/GenBank/DDBJ whole genome shotgun (WGS) entry which is preliminary data.</text>
</comment>
<dbReference type="RefSeq" id="WP_006342595.1">
    <property type="nucleotide sequence ID" value="NZ_BAWW01000003.1"/>
</dbReference>
<dbReference type="EMBL" id="JSAM01000017">
    <property type="protein sequence ID" value="KIA78509.1"/>
    <property type="molecule type" value="Genomic_DNA"/>
</dbReference>
<organism evidence="3 4">
    <name type="scientific">Parachlamydia acanthamoebae</name>
    <dbReference type="NCBI Taxonomy" id="83552"/>
    <lineage>
        <taxon>Bacteria</taxon>
        <taxon>Pseudomonadati</taxon>
        <taxon>Chlamydiota</taxon>
        <taxon>Chlamydiia</taxon>
        <taxon>Parachlamydiales</taxon>
        <taxon>Parachlamydiaceae</taxon>
        <taxon>Parachlamydia</taxon>
    </lineage>
</organism>
<dbReference type="AlphaFoldDB" id="A0A0C1EQQ7"/>
<feature type="transmembrane region" description="Helical" evidence="2">
    <location>
        <begin position="228"/>
        <end position="247"/>
    </location>
</feature>
<dbReference type="PANTHER" id="PTHR43520:SF8">
    <property type="entry name" value="P-TYPE CU(+) TRANSPORTER"/>
    <property type="match status" value="1"/>
</dbReference>
<feature type="transmembrane region" description="Helical" evidence="2">
    <location>
        <begin position="76"/>
        <end position="94"/>
    </location>
</feature>
<evidence type="ECO:0000313" key="4">
    <source>
        <dbReference type="Proteomes" id="UP000031307"/>
    </source>
</evidence>
<accession>A0A0C1EQQ7</accession>
<reference evidence="3 4" key="1">
    <citation type="journal article" date="2014" name="Mol. Biol. Evol.">
        <title>Massive expansion of Ubiquitination-related gene families within the Chlamydiae.</title>
        <authorList>
            <person name="Domman D."/>
            <person name="Collingro A."/>
            <person name="Lagkouvardos I."/>
            <person name="Gehre L."/>
            <person name="Weinmaier T."/>
            <person name="Rattei T."/>
            <person name="Subtil A."/>
            <person name="Horn M."/>
        </authorList>
    </citation>
    <scope>NUCLEOTIDE SEQUENCE [LARGE SCALE GENOMIC DNA]</scope>
    <source>
        <strain evidence="3 4">OEW1</strain>
    </source>
</reference>
<evidence type="ECO:0000313" key="3">
    <source>
        <dbReference type="EMBL" id="KIA78509.1"/>
    </source>
</evidence>
<protein>
    <submittedName>
        <fullName evidence="3">Uncharacterized protein</fullName>
    </submittedName>
</protein>
<dbReference type="Proteomes" id="UP000031307">
    <property type="component" value="Unassembled WGS sequence"/>
</dbReference>
<feature type="transmembrane region" description="Helical" evidence="2">
    <location>
        <begin position="253"/>
        <end position="274"/>
    </location>
</feature>
<keyword evidence="2" id="KW-1133">Transmembrane helix</keyword>
<dbReference type="GO" id="GO:0043682">
    <property type="term" value="F:P-type divalent copper transporter activity"/>
    <property type="evidence" value="ECO:0007669"/>
    <property type="project" value="TreeGrafter"/>
</dbReference>
<sequence length="281" mass="31772">MKLGDGKKVLLILCLAACFLCLPFFVQIGGMLTGRQIFISENIQFILATLIQLIGGFLFYWQAYHALRKRQVGHKTVLMMISTVVYLYSCVLWQQNLPSFFMVSAITITVLLLGEWLLVGKQRNQIDLLPKVFADRLAHVLLGVITLSSVIAFLTWWLIKGNGWRACGIGADVWVMACPCMLGLAMPIIINIYNRTVAWLKENLEEELAIAKAEDVSKEAIRKMRQNVGFAFLYPVLGIPFAAMGLLHPWLVAFTIAMSFFSIFTNSLLLYFWLPQENNRG</sequence>
<keyword evidence="2" id="KW-0472">Membrane</keyword>
<feature type="transmembrane region" description="Helical" evidence="2">
    <location>
        <begin position="140"/>
        <end position="159"/>
    </location>
</feature>
<feature type="transmembrane region" description="Helical" evidence="2">
    <location>
        <begin position="9"/>
        <end position="31"/>
    </location>
</feature>
<feature type="transmembrane region" description="Helical" evidence="2">
    <location>
        <begin position="43"/>
        <end position="64"/>
    </location>
</feature>
<dbReference type="PATRIC" id="fig|83552.4.peg.264"/>
<keyword evidence="2" id="KW-0812">Transmembrane</keyword>
<dbReference type="GO" id="GO:0055070">
    <property type="term" value="P:copper ion homeostasis"/>
    <property type="evidence" value="ECO:0007669"/>
    <property type="project" value="TreeGrafter"/>
</dbReference>
<feature type="transmembrane region" description="Helical" evidence="2">
    <location>
        <begin position="171"/>
        <end position="193"/>
    </location>
</feature>
<evidence type="ECO:0000256" key="1">
    <source>
        <dbReference type="ARBA" id="ARBA00022967"/>
    </source>
</evidence>
<proteinExistence type="predicted"/>